<dbReference type="Pfam" id="PF01494">
    <property type="entry name" value="FAD_binding_3"/>
    <property type="match status" value="1"/>
</dbReference>
<keyword evidence="4" id="KW-0560">Oxidoreductase</keyword>
<dbReference type="SUPFAM" id="SSF51905">
    <property type="entry name" value="FAD/NAD(P)-binding domain"/>
    <property type="match status" value="1"/>
</dbReference>
<dbReference type="GO" id="GO:0071949">
    <property type="term" value="F:FAD binding"/>
    <property type="evidence" value="ECO:0007669"/>
    <property type="project" value="InterPro"/>
</dbReference>
<feature type="domain" description="FAD-binding" evidence="6">
    <location>
        <begin position="1"/>
        <end position="321"/>
    </location>
</feature>
<evidence type="ECO:0000256" key="4">
    <source>
        <dbReference type="ARBA" id="ARBA00023002"/>
    </source>
</evidence>
<keyword evidence="8" id="KW-1185">Reference proteome</keyword>
<dbReference type="OrthoDB" id="655030at2759"/>
<evidence type="ECO:0000256" key="1">
    <source>
        <dbReference type="ARBA" id="ARBA00007992"/>
    </source>
</evidence>
<evidence type="ECO:0000256" key="5">
    <source>
        <dbReference type="SAM" id="SignalP"/>
    </source>
</evidence>
<feature type="signal peptide" evidence="5">
    <location>
        <begin position="1"/>
        <end position="22"/>
    </location>
</feature>
<dbReference type="GO" id="GO:0004497">
    <property type="term" value="F:monooxygenase activity"/>
    <property type="evidence" value="ECO:0007669"/>
    <property type="project" value="InterPro"/>
</dbReference>
<organism evidence="7 8">
    <name type="scientific">Linnemannia schmuckeri</name>
    <dbReference type="NCBI Taxonomy" id="64567"/>
    <lineage>
        <taxon>Eukaryota</taxon>
        <taxon>Fungi</taxon>
        <taxon>Fungi incertae sedis</taxon>
        <taxon>Mucoromycota</taxon>
        <taxon>Mortierellomycotina</taxon>
        <taxon>Mortierellomycetes</taxon>
        <taxon>Mortierellales</taxon>
        <taxon>Mortierellaceae</taxon>
        <taxon>Linnemannia</taxon>
    </lineage>
</organism>
<dbReference type="EMBL" id="JAAAUQ010001120">
    <property type="protein sequence ID" value="KAF9142595.1"/>
    <property type="molecule type" value="Genomic_DNA"/>
</dbReference>
<name>A0A9P5RQV1_9FUNG</name>
<evidence type="ECO:0000259" key="6">
    <source>
        <dbReference type="Pfam" id="PF01494"/>
    </source>
</evidence>
<dbReference type="InterPro" id="IPR036188">
    <property type="entry name" value="FAD/NAD-bd_sf"/>
</dbReference>
<evidence type="ECO:0000313" key="7">
    <source>
        <dbReference type="EMBL" id="KAF9142595.1"/>
    </source>
</evidence>
<keyword evidence="3" id="KW-0274">FAD</keyword>
<protein>
    <recommendedName>
        <fullName evidence="6">FAD-binding domain-containing protein</fullName>
    </recommendedName>
</protein>
<evidence type="ECO:0000256" key="3">
    <source>
        <dbReference type="ARBA" id="ARBA00022827"/>
    </source>
</evidence>
<evidence type="ECO:0000313" key="8">
    <source>
        <dbReference type="Proteomes" id="UP000748756"/>
    </source>
</evidence>
<sequence>MIVGAGLAGLLLALLLEKAGIPYQIYERAQKVKPLGGAMFLNASILPALEQLGLYDELKKVSLPATGGFHIYNSSMSIGYDRVVFPRAEFYEVLLAKIPAEKIHFSKKVMSLEQNKAGVMIRCADGTTYHGDILVGADGAHSGVRQALYKRLQKDGTLAPSDANELNKVFICMVGTTKPLDPAKYPGVDDKISQYNQIIGKNNSYCWGSETSEPMIKEVRDFLIPFGNNTLGDLIDATPRDNISRVFLEDKLFETWHHGRTVLIGDACHKLHPSAGLGAVVSMQDAVVLANSLYEMKGLTSADIAEALDEFKNDRYSRVKEQFDASKMSAKLIYGQSLFERLLCIVIFNWLPESIKMKGHIKGVEFRPQALFLPQIPVRGTGPVLPQKPSQRYQAEQAKLKAEEQAPVAI</sequence>
<keyword evidence="5" id="KW-0732">Signal</keyword>
<dbReference type="PRINTS" id="PR00420">
    <property type="entry name" value="RNGMNOXGNASE"/>
</dbReference>
<dbReference type="PANTHER" id="PTHR47356:SF2">
    <property type="entry name" value="FAD-BINDING DOMAIN-CONTAINING PROTEIN-RELATED"/>
    <property type="match status" value="1"/>
</dbReference>
<dbReference type="InterPro" id="IPR002938">
    <property type="entry name" value="FAD-bd"/>
</dbReference>
<dbReference type="AlphaFoldDB" id="A0A9P5RQV1"/>
<dbReference type="Proteomes" id="UP000748756">
    <property type="component" value="Unassembled WGS sequence"/>
</dbReference>
<dbReference type="PANTHER" id="PTHR47356">
    <property type="entry name" value="FAD-DEPENDENT MONOOXYGENASE ASQG-RELATED"/>
    <property type="match status" value="1"/>
</dbReference>
<gene>
    <name evidence="7" type="ORF">BG015_000745</name>
</gene>
<comment type="caution">
    <text evidence="7">The sequence shown here is derived from an EMBL/GenBank/DDBJ whole genome shotgun (WGS) entry which is preliminary data.</text>
</comment>
<reference evidence="7" key="1">
    <citation type="journal article" date="2020" name="Fungal Divers.">
        <title>Resolving the Mortierellaceae phylogeny through synthesis of multi-gene phylogenetics and phylogenomics.</title>
        <authorList>
            <person name="Vandepol N."/>
            <person name="Liber J."/>
            <person name="Desiro A."/>
            <person name="Na H."/>
            <person name="Kennedy M."/>
            <person name="Barry K."/>
            <person name="Grigoriev I.V."/>
            <person name="Miller A.N."/>
            <person name="O'Donnell K."/>
            <person name="Stajich J.E."/>
            <person name="Bonito G."/>
        </authorList>
    </citation>
    <scope>NUCLEOTIDE SEQUENCE</scope>
    <source>
        <strain evidence="7">NRRL 6426</strain>
    </source>
</reference>
<comment type="similarity">
    <text evidence="1">Belongs to the paxM FAD-dependent monooxygenase family.</text>
</comment>
<evidence type="ECO:0000256" key="2">
    <source>
        <dbReference type="ARBA" id="ARBA00022630"/>
    </source>
</evidence>
<dbReference type="InterPro" id="IPR050562">
    <property type="entry name" value="FAD_mOase_fung"/>
</dbReference>
<proteinExistence type="inferred from homology"/>
<feature type="chain" id="PRO_5040513946" description="FAD-binding domain-containing protein" evidence="5">
    <location>
        <begin position="23"/>
        <end position="410"/>
    </location>
</feature>
<dbReference type="Gene3D" id="3.50.50.60">
    <property type="entry name" value="FAD/NAD(P)-binding domain"/>
    <property type="match status" value="1"/>
</dbReference>
<accession>A0A9P5RQV1</accession>
<keyword evidence="2" id="KW-0285">Flavoprotein</keyword>